<dbReference type="HOGENOM" id="CLU_184394_0_0_3"/>
<accession>B4VUH0</accession>
<gene>
    <name evidence="1" type="ORF">MC7420_3811</name>
</gene>
<dbReference type="eggNOG" id="ENOG5033578">
    <property type="taxonomic scope" value="Bacteria"/>
</dbReference>
<proteinExistence type="predicted"/>
<name>B4VUH0_9CYAN</name>
<sequence>MGLPPQRWEQYHALLAKRRAEILTPEEQATLIEISDQIEQANACRIQYLIELASLRNTSLETLMQELGIKAPAYV</sequence>
<evidence type="ECO:0000313" key="1">
    <source>
        <dbReference type="EMBL" id="EDX74287.1"/>
    </source>
</evidence>
<dbReference type="AlphaFoldDB" id="B4VUH0"/>
<keyword evidence="2" id="KW-1185">Reference proteome</keyword>
<dbReference type="EMBL" id="DS989853">
    <property type="protein sequence ID" value="EDX74287.1"/>
    <property type="molecule type" value="Genomic_DNA"/>
</dbReference>
<organism evidence="1 2">
    <name type="scientific">Coleofasciculus chthonoplastes PCC 7420</name>
    <dbReference type="NCBI Taxonomy" id="118168"/>
    <lineage>
        <taxon>Bacteria</taxon>
        <taxon>Bacillati</taxon>
        <taxon>Cyanobacteriota</taxon>
        <taxon>Cyanophyceae</taxon>
        <taxon>Coleofasciculales</taxon>
        <taxon>Coleofasciculaceae</taxon>
        <taxon>Coleofasciculus</taxon>
    </lineage>
</organism>
<evidence type="ECO:0000313" key="2">
    <source>
        <dbReference type="Proteomes" id="UP000003835"/>
    </source>
</evidence>
<reference evidence="1 2" key="1">
    <citation type="submission" date="2008-07" db="EMBL/GenBank/DDBJ databases">
        <authorList>
            <person name="Tandeau de Marsac N."/>
            <person name="Ferriera S."/>
            <person name="Johnson J."/>
            <person name="Kravitz S."/>
            <person name="Beeson K."/>
            <person name="Sutton G."/>
            <person name="Rogers Y.-H."/>
            <person name="Friedman R."/>
            <person name="Frazier M."/>
            <person name="Venter J.C."/>
        </authorList>
    </citation>
    <scope>NUCLEOTIDE SEQUENCE [LARGE SCALE GENOMIC DNA]</scope>
    <source>
        <strain evidence="1 2">PCC 7420</strain>
    </source>
</reference>
<protein>
    <submittedName>
        <fullName evidence="1">Uncharacterized protein</fullName>
    </submittedName>
</protein>
<dbReference type="Proteomes" id="UP000003835">
    <property type="component" value="Unassembled WGS sequence"/>
</dbReference>